<gene>
    <name evidence="2" type="ORF">D0868_09541</name>
</gene>
<comment type="caution">
    <text evidence="2">The sequence shown here is derived from an EMBL/GenBank/DDBJ whole genome shotgun (WGS) entry which is preliminary data.</text>
</comment>
<dbReference type="Proteomes" id="UP000282582">
    <property type="component" value="Unassembled WGS sequence"/>
</dbReference>
<name>A0A3M6Y8T1_HORWE</name>
<proteinExistence type="predicted"/>
<dbReference type="EMBL" id="QWIK01000920">
    <property type="protein sequence ID" value="RMX99437.1"/>
    <property type="molecule type" value="Genomic_DNA"/>
</dbReference>
<sequence>MIRNSNQNMLLAASNSSSTTAVPSSSTSTRTTQTSSTPSQCWNPTPTCSAGLSNIANNPSDLGGRYYDPAYSALWNVQCAQGSSNTAYFGSWTTNGQGIYACWKGCEKRIGCTAISFDSTGYQQTSMVALIPCCPTIGGGRCYGYSDIGNYTASTLYYASANIIVPNTYFPCPTYNGATYTNPQDGSVWQIRCGVSLDPGTPYASSPEGMIVDMPSCLTACNGVAQCTAAWWQYNSNTEYKDVDPQARGNCYYRTGTVTYNANPSAAAAVRISSAIAGWVAPSSSTARPTCTAYSSTFFVQYNVQYNPHLGQFDSQQFDNKQLDNKQFDDQLYFKLNLKLNLQFCLEFQLFVELYIKLYVKLRDPFCSFAVSIYDCNFKQ</sequence>
<dbReference type="AlphaFoldDB" id="A0A3M6Y8T1"/>
<protein>
    <submittedName>
        <fullName evidence="2">Uncharacterized protein</fullName>
    </submittedName>
</protein>
<evidence type="ECO:0000313" key="3">
    <source>
        <dbReference type="Proteomes" id="UP000282582"/>
    </source>
</evidence>
<feature type="region of interest" description="Disordered" evidence="1">
    <location>
        <begin position="13"/>
        <end position="41"/>
    </location>
</feature>
<accession>A0A3M6Y8T1</accession>
<evidence type="ECO:0000313" key="2">
    <source>
        <dbReference type="EMBL" id="RMX99437.1"/>
    </source>
</evidence>
<evidence type="ECO:0000256" key="1">
    <source>
        <dbReference type="SAM" id="MobiDB-lite"/>
    </source>
</evidence>
<organism evidence="2 3">
    <name type="scientific">Hortaea werneckii</name>
    <name type="common">Black yeast</name>
    <name type="synonym">Cladosporium werneckii</name>
    <dbReference type="NCBI Taxonomy" id="91943"/>
    <lineage>
        <taxon>Eukaryota</taxon>
        <taxon>Fungi</taxon>
        <taxon>Dikarya</taxon>
        <taxon>Ascomycota</taxon>
        <taxon>Pezizomycotina</taxon>
        <taxon>Dothideomycetes</taxon>
        <taxon>Dothideomycetidae</taxon>
        <taxon>Mycosphaerellales</taxon>
        <taxon>Teratosphaeriaceae</taxon>
        <taxon>Hortaea</taxon>
    </lineage>
</organism>
<reference evidence="2 3" key="1">
    <citation type="journal article" date="2018" name="BMC Genomics">
        <title>Genomic evidence for intraspecific hybridization in a clonal and extremely halotolerant yeast.</title>
        <authorList>
            <person name="Gostincar C."/>
            <person name="Stajich J.E."/>
            <person name="Zupancic J."/>
            <person name="Zalar P."/>
            <person name="Gunde-Cimerman N."/>
        </authorList>
    </citation>
    <scope>NUCLEOTIDE SEQUENCE [LARGE SCALE GENOMIC DNA]</scope>
    <source>
        <strain evidence="2 3">EXF-6654</strain>
    </source>
</reference>
<feature type="compositionally biased region" description="Low complexity" evidence="1">
    <location>
        <begin position="14"/>
        <end position="39"/>
    </location>
</feature>